<dbReference type="WBParaSite" id="ECPE_0001469801-mRNA-1">
    <property type="protein sequence ID" value="ECPE_0001469801-mRNA-1"/>
    <property type="gene ID" value="ECPE_0001469801"/>
</dbReference>
<evidence type="ECO:0000313" key="1">
    <source>
        <dbReference type="EMBL" id="VDP91930.1"/>
    </source>
</evidence>
<organism evidence="3">
    <name type="scientific">Echinostoma caproni</name>
    <dbReference type="NCBI Taxonomy" id="27848"/>
    <lineage>
        <taxon>Eukaryota</taxon>
        <taxon>Metazoa</taxon>
        <taxon>Spiralia</taxon>
        <taxon>Lophotrochozoa</taxon>
        <taxon>Platyhelminthes</taxon>
        <taxon>Trematoda</taxon>
        <taxon>Digenea</taxon>
        <taxon>Plagiorchiida</taxon>
        <taxon>Echinostomata</taxon>
        <taxon>Echinostomatoidea</taxon>
        <taxon>Echinostomatidae</taxon>
        <taxon>Echinostoma</taxon>
    </lineage>
</organism>
<gene>
    <name evidence="1" type="ORF">ECPE_LOCUS14658</name>
</gene>
<evidence type="ECO:0000313" key="3">
    <source>
        <dbReference type="WBParaSite" id="ECPE_0001469801-mRNA-1"/>
    </source>
</evidence>
<sequence length="95" mass="11113">MLRVKNNLELAYKAVPGLKKIMPAEYGGENEPLEKLKERHRKQFREYYSQPRVTQSIRVDESKRPNTAQNLMQDYPDINWSLMGTEGTYIDIPPS</sequence>
<keyword evidence="2" id="KW-1185">Reference proteome</keyword>
<accession>A0A183B623</accession>
<dbReference type="OrthoDB" id="6682367at2759"/>
<proteinExistence type="predicted"/>
<reference evidence="3" key="1">
    <citation type="submission" date="2016-06" db="UniProtKB">
        <authorList>
            <consortium name="WormBaseParasite"/>
        </authorList>
    </citation>
    <scope>IDENTIFICATION</scope>
</reference>
<reference evidence="1 2" key="2">
    <citation type="submission" date="2018-11" db="EMBL/GenBank/DDBJ databases">
        <authorList>
            <consortium name="Pathogen Informatics"/>
        </authorList>
    </citation>
    <scope>NUCLEOTIDE SEQUENCE [LARGE SCALE GENOMIC DNA]</scope>
    <source>
        <strain evidence="1 2">Egypt</strain>
    </source>
</reference>
<dbReference type="Proteomes" id="UP000272942">
    <property type="component" value="Unassembled WGS sequence"/>
</dbReference>
<dbReference type="EMBL" id="UZAN01058169">
    <property type="protein sequence ID" value="VDP91930.1"/>
    <property type="molecule type" value="Genomic_DNA"/>
</dbReference>
<dbReference type="AlphaFoldDB" id="A0A183B623"/>
<evidence type="ECO:0000313" key="2">
    <source>
        <dbReference type="Proteomes" id="UP000272942"/>
    </source>
</evidence>
<dbReference type="Gene3D" id="1.20.5.1200">
    <property type="entry name" value="Alpha-tocopherol transfer"/>
    <property type="match status" value="1"/>
</dbReference>
<protein>
    <submittedName>
        <fullName evidence="3">Transposase</fullName>
    </submittedName>
</protein>
<name>A0A183B623_9TREM</name>